<proteinExistence type="predicted"/>
<sequence length="300" mass="33694">MNTFLPSEYYWFSLFSAAMELDVPDIRPNSSMRKLECVNVDVEILSLSMCNVSDFSAAPAAMANFAPDLDPLAPFLSTSMDYSMGMALSSTLTSLTVARFSQAGLNFGFGALHMASRQASSDASLLRLRACPARAARVVSDGLGYTGRPMYNYNRRDRCCVHTQCKLDCGSAKYPKFMPKIDVLCAVFKTIQREMQFHARTGMKLLTVTVQKHVWYYFPIVLPLELAKKNGLCVWEYLMKHLSSRELFVKHGVRLNFGLEASVIIIRKQEFQKIIAEDVPGPNKSQAKVAKLWSFVISKH</sequence>
<dbReference type="EMBL" id="KV722359">
    <property type="protein sequence ID" value="OCH93136.1"/>
    <property type="molecule type" value="Genomic_DNA"/>
</dbReference>
<evidence type="ECO:0000313" key="1">
    <source>
        <dbReference type="EMBL" id="OCH93136.1"/>
    </source>
</evidence>
<dbReference type="Proteomes" id="UP000250043">
    <property type="component" value="Unassembled WGS sequence"/>
</dbReference>
<protein>
    <submittedName>
        <fullName evidence="1">Uncharacterized protein</fullName>
    </submittedName>
</protein>
<organism evidence="1 2">
    <name type="scientific">Obba rivulosa</name>
    <dbReference type="NCBI Taxonomy" id="1052685"/>
    <lineage>
        <taxon>Eukaryota</taxon>
        <taxon>Fungi</taxon>
        <taxon>Dikarya</taxon>
        <taxon>Basidiomycota</taxon>
        <taxon>Agaricomycotina</taxon>
        <taxon>Agaricomycetes</taxon>
        <taxon>Polyporales</taxon>
        <taxon>Gelatoporiaceae</taxon>
        <taxon>Obba</taxon>
    </lineage>
</organism>
<evidence type="ECO:0000313" key="2">
    <source>
        <dbReference type="Proteomes" id="UP000250043"/>
    </source>
</evidence>
<name>A0A8E2AY74_9APHY</name>
<gene>
    <name evidence="1" type="ORF">OBBRIDRAFT_802141</name>
</gene>
<accession>A0A8E2AY74</accession>
<dbReference type="OrthoDB" id="674948at2759"/>
<dbReference type="AlphaFoldDB" id="A0A8E2AY74"/>
<reference evidence="1 2" key="1">
    <citation type="submission" date="2016-07" db="EMBL/GenBank/DDBJ databases">
        <title>Draft genome of the white-rot fungus Obba rivulosa 3A-2.</title>
        <authorList>
            <consortium name="DOE Joint Genome Institute"/>
            <person name="Miettinen O."/>
            <person name="Riley R."/>
            <person name="Acob R."/>
            <person name="Barry K."/>
            <person name="Cullen D."/>
            <person name="De Vries R."/>
            <person name="Hainaut M."/>
            <person name="Hatakka A."/>
            <person name="Henrissat B."/>
            <person name="Hilden K."/>
            <person name="Kuo R."/>
            <person name="Labutti K."/>
            <person name="Lipzen A."/>
            <person name="Makela M.R."/>
            <person name="Sandor L."/>
            <person name="Spatafora J.W."/>
            <person name="Grigoriev I.V."/>
            <person name="Hibbett D.S."/>
        </authorList>
    </citation>
    <scope>NUCLEOTIDE SEQUENCE [LARGE SCALE GENOMIC DNA]</scope>
    <source>
        <strain evidence="1 2">3A-2</strain>
    </source>
</reference>
<keyword evidence="2" id="KW-1185">Reference proteome</keyword>